<protein>
    <recommendedName>
        <fullName evidence="3">Alternate-type signal peptide domain-containing protein</fullName>
    </recommendedName>
</protein>
<dbReference type="NCBIfam" id="TIGR04088">
    <property type="entry name" value="cognate_SipW"/>
    <property type="match status" value="1"/>
</dbReference>
<proteinExistence type="predicted"/>
<dbReference type="AlphaFoldDB" id="A0A917M0S9"/>
<accession>A0A917M0S9</accession>
<dbReference type="Proteomes" id="UP000638848">
    <property type="component" value="Unassembled WGS sequence"/>
</dbReference>
<gene>
    <name evidence="1" type="ORF">GCM10011374_38250</name>
</gene>
<evidence type="ECO:0008006" key="3">
    <source>
        <dbReference type="Google" id="ProtNLM"/>
    </source>
</evidence>
<reference evidence="1" key="2">
    <citation type="submission" date="2020-09" db="EMBL/GenBank/DDBJ databases">
        <authorList>
            <person name="Sun Q."/>
            <person name="Zhou Y."/>
        </authorList>
    </citation>
    <scope>NUCLEOTIDE SEQUENCE</scope>
    <source>
        <strain evidence="1">CGMCC 1.12187</strain>
    </source>
</reference>
<dbReference type="InterPro" id="IPR024006">
    <property type="entry name" value="Alt_signal_exp_actinobact"/>
</dbReference>
<organism evidence="1 2">
    <name type="scientific">Kocuria dechangensis</name>
    <dbReference type="NCBI Taxonomy" id="1176249"/>
    <lineage>
        <taxon>Bacteria</taxon>
        <taxon>Bacillati</taxon>
        <taxon>Actinomycetota</taxon>
        <taxon>Actinomycetes</taxon>
        <taxon>Micrococcales</taxon>
        <taxon>Micrococcaceae</taxon>
        <taxon>Kocuria</taxon>
    </lineage>
</organism>
<sequence length="188" mass="18625">MNKLTKGSLATGAGLVLLLGGTGTFMSWNDSGTADGGQVTAGHLTVDETAAGTWTSNLGPVTDIATHEIVPGETLTYTAELGVDAVGENLQVTAGLTGDSVVAVNTEDPADVALAAAVVDTAALTVDSPLFTETGVGTGVYDLTADGTGTVTVAATIAFPDTAANDTQDGQVDLTAMTVTLNQALNPA</sequence>
<dbReference type="RefSeq" id="WP_188540109.1">
    <property type="nucleotide sequence ID" value="NZ_BMEQ01000037.1"/>
</dbReference>
<dbReference type="NCBIfam" id="TIGR04089">
    <property type="entry name" value="exp_by_SipW_III"/>
    <property type="match status" value="1"/>
</dbReference>
<dbReference type="EMBL" id="BMEQ01000037">
    <property type="protein sequence ID" value="GGG70056.1"/>
    <property type="molecule type" value="Genomic_DNA"/>
</dbReference>
<reference evidence="1" key="1">
    <citation type="journal article" date="2014" name="Int. J. Syst. Evol. Microbiol.">
        <title>Complete genome sequence of Corynebacterium casei LMG S-19264T (=DSM 44701T), isolated from a smear-ripened cheese.</title>
        <authorList>
            <consortium name="US DOE Joint Genome Institute (JGI-PGF)"/>
            <person name="Walter F."/>
            <person name="Albersmeier A."/>
            <person name="Kalinowski J."/>
            <person name="Ruckert C."/>
        </authorList>
    </citation>
    <scope>NUCLEOTIDE SEQUENCE</scope>
    <source>
        <strain evidence="1">CGMCC 1.12187</strain>
    </source>
</reference>
<evidence type="ECO:0000313" key="1">
    <source>
        <dbReference type="EMBL" id="GGG70056.1"/>
    </source>
</evidence>
<keyword evidence="2" id="KW-1185">Reference proteome</keyword>
<evidence type="ECO:0000313" key="2">
    <source>
        <dbReference type="Proteomes" id="UP000638848"/>
    </source>
</evidence>
<dbReference type="InterPro" id="IPR023833">
    <property type="entry name" value="Signal_pept_SipW-depend-type"/>
</dbReference>
<comment type="caution">
    <text evidence="1">The sequence shown here is derived from an EMBL/GenBank/DDBJ whole genome shotgun (WGS) entry which is preliminary data.</text>
</comment>
<name>A0A917M0S9_9MICC</name>